<keyword evidence="3" id="KW-1185">Reference proteome</keyword>
<evidence type="ECO:0000313" key="2">
    <source>
        <dbReference type="EMBL" id="CAG8725218.1"/>
    </source>
</evidence>
<accession>A0ABN7V4H2</accession>
<feature type="region of interest" description="Disordered" evidence="1">
    <location>
        <begin position="63"/>
        <end position="126"/>
    </location>
</feature>
<feature type="compositionally biased region" description="Basic and acidic residues" evidence="1">
    <location>
        <begin position="116"/>
        <end position="126"/>
    </location>
</feature>
<reference evidence="2 3" key="1">
    <citation type="submission" date="2021-06" db="EMBL/GenBank/DDBJ databases">
        <authorList>
            <person name="Kallberg Y."/>
            <person name="Tangrot J."/>
            <person name="Rosling A."/>
        </authorList>
    </citation>
    <scope>NUCLEOTIDE SEQUENCE [LARGE SCALE GENOMIC DNA]</scope>
    <source>
        <strain evidence="2 3">120-4 pot B 10/14</strain>
    </source>
</reference>
<organism evidence="2 3">
    <name type="scientific">Gigaspora margarita</name>
    <dbReference type="NCBI Taxonomy" id="4874"/>
    <lineage>
        <taxon>Eukaryota</taxon>
        <taxon>Fungi</taxon>
        <taxon>Fungi incertae sedis</taxon>
        <taxon>Mucoromycota</taxon>
        <taxon>Glomeromycotina</taxon>
        <taxon>Glomeromycetes</taxon>
        <taxon>Diversisporales</taxon>
        <taxon>Gigasporaceae</taxon>
        <taxon>Gigaspora</taxon>
    </lineage>
</organism>
<sequence length="241" mass="27941">MTHTRTLKQKFAIYPGRIRRSRLLLHKQTRLVADNSQNVSINNILNDSYSILEDVLTNNNDFEDSNESNGNIEYSNKNNDILINDGNSEDSSKDKYNNLEDISDSPEDSNEDDDFRDNNNDFKDISIDTDGPVSFKPFNGEYGPYFVNFTKQMLFLWVTKHMITTKAYEDLIIIIKHPQFQLRHVPKNTSSTSKPTKLVYTISIKEHLSRVLNNPRLMAKMYFGYGIESQKKSELCHGDIW</sequence>
<protein>
    <submittedName>
        <fullName evidence="2">33869_t:CDS:1</fullName>
    </submittedName>
</protein>
<name>A0ABN7V4H2_GIGMA</name>
<dbReference type="EMBL" id="CAJVQB010008973">
    <property type="protein sequence ID" value="CAG8725218.1"/>
    <property type="molecule type" value="Genomic_DNA"/>
</dbReference>
<gene>
    <name evidence="2" type="ORF">GMARGA_LOCUS13873</name>
</gene>
<comment type="caution">
    <text evidence="2">The sequence shown here is derived from an EMBL/GenBank/DDBJ whole genome shotgun (WGS) entry which is preliminary data.</text>
</comment>
<evidence type="ECO:0000313" key="3">
    <source>
        <dbReference type="Proteomes" id="UP000789901"/>
    </source>
</evidence>
<evidence type="ECO:0000256" key="1">
    <source>
        <dbReference type="SAM" id="MobiDB-lite"/>
    </source>
</evidence>
<dbReference type="Proteomes" id="UP000789901">
    <property type="component" value="Unassembled WGS sequence"/>
</dbReference>
<proteinExistence type="predicted"/>
<feature type="compositionally biased region" description="Polar residues" evidence="1">
    <location>
        <begin position="72"/>
        <end position="81"/>
    </location>
</feature>
<feature type="compositionally biased region" description="Acidic residues" evidence="1">
    <location>
        <begin position="101"/>
        <end position="115"/>
    </location>
</feature>